<dbReference type="PIRSF" id="PIRSF036382">
    <property type="entry name" value="RR_antiterm"/>
    <property type="match status" value="1"/>
</dbReference>
<dbReference type="PROSITE" id="PS50110">
    <property type="entry name" value="RESPONSE_REGULATORY"/>
    <property type="match status" value="1"/>
</dbReference>
<dbReference type="SUPFAM" id="SSF52172">
    <property type="entry name" value="CheY-like"/>
    <property type="match status" value="1"/>
</dbReference>
<dbReference type="EMBL" id="CP036343">
    <property type="protein sequence ID" value="QDT91522.1"/>
    <property type="molecule type" value="Genomic_DNA"/>
</dbReference>
<dbReference type="KEGG" id="gax:Pan161_31810"/>
<dbReference type="InterPro" id="IPR005561">
    <property type="entry name" value="ANTAR"/>
</dbReference>
<feature type="domain" description="Response regulatory" evidence="2">
    <location>
        <begin position="6"/>
        <end position="120"/>
    </location>
</feature>
<dbReference type="InterPro" id="IPR036388">
    <property type="entry name" value="WH-like_DNA-bd_sf"/>
</dbReference>
<dbReference type="PROSITE" id="PS50921">
    <property type="entry name" value="ANTAR"/>
    <property type="match status" value="1"/>
</dbReference>
<protein>
    <submittedName>
        <fullName evidence="4">Putative transcriptional regulatory protein pdtaR</fullName>
    </submittedName>
</protein>
<dbReference type="OrthoDB" id="9779069at2"/>
<gene>
    <name evidence="4" type="primary">pdtaR_2</name>
    <name evidence="4" type="ORF">Pan161_31810</name>
</gene>
<dbReference type="Gene3D" id="1.10.10.10">
    <property type="entry name" value="Winged helix-like DNA-binding domain superfamily/Winged helix DNA-binding domain"/>
    <property type="match status" value="1"/>
</dbReference>
<dbReference type="Gene3D" id="3.40.50.2300">
    <property type="match status" value="1"/>
</dbReference>
<dbReference type="PANTHER" id="PTHR43367:SF1">
    <property type="entry name" value="TWO-COMPONENT RESPONSE REGULATOR-LIKE APRR6-RELATED"/>
    <property type="match status" value="1"/>
</dbReference>
<evidence type="ECO:0000256" key="1">
    <source>
        <dbReference type="PROSITE-ProRule" id="PRU00169"/>
    </source>
</evidence>
<accession>A0A517VET2</accession>
<dbReference type="Pfam" id="PF00072">
    <property type="entry name" value="Response_reg"/>
    <property type="match status" value="1"/>
</dbReference>
<dbReference type="AlphaFoldDB" id="A0A517VET2"/>
<dbReference type="GO" id="GO:0003723">
    <property type="term" value="F:RNA binding"/>
    <property type="evidence" value="ECO:0007669"/>
    <property type="project" value="InterPro"/>
</dbReference>
<evidence type="ECO:0000259" key="3">
    <source>
        <dbReference type="PROSITE" id="PS50921"/>
    </source>
</evidence>
<keyword evidence="5" id="KW-1185">Reference proteome</keyword>
<dbReference type="SMART" id="SM01012">
    <property type="entry name" value="ANTAR"/>
    <property type="match status" value="1"/>
</dbReference>
<dbReference type="Proteomes" id="UP000316855">
    <property type="component" value="Chromosome"/>
</dbReference>
<name>A0A517VET2_9PLAN</name>
<dbReference type="PANTHER" id="PTHR43367">
    <property type="match status" value="1"/>
</dbReference>
<proteinExistence type="predicted"/>
<keyword evidence="1" id="KW-0597">Phosphoprotein</keyword>
<evidence type="ECO:0000313" key="5">
    <source>
        <dbReference type="Proteomes" id="UP000316855"/>
    </source>
</evidence>
<evidence type="ECO:0000259" key="2">
    <source>
        <dbReference type="PROSITE" id="PS50110"/>
    </source>
</evidence>
<feature type="domain" description="ANTAR" evidence="3">
    <location>
        <begin position="126"/>
        <end position="187"/>
    </location>
</feature>
<dbReference type="InterPro" id="IPR011006">
    <property type="entry name" value="CheY-like_superfamily"/>
</dbReference>
<feature type="modified residue" description="4-aspartylphosphate" evidence="1">
    <location>
        <position position="56"/>
    </location>
</feature>
<dbReference type="Pfam" id="PF03861">
    <property type="entry name" value="ANTAR"/>
    <property type="match status" value="1"/>
</dbReference>
<evidence type="ECO:0000313" key="4">
    <source>
        <dbReference type="EMBL" id="QDT91522.1"/>
    </source>
</evidence>
<dbReference type="RefSeq" id="WP_145228465.1">
    <property type="nucleotide sequence ID" value="NZ_CP036343.1"/>
</dbReference>
<dbReference type="GO" id="GO:0000160">
    <property type="term" value="P:phosphorelay signal transduction system"/>
    <property type="evidence" value="ECO:0007669"/>
    <property type="project" value="InterPro"/>
</dbReference>
<reference evidence="4 5" key="1">
    <citation type="submission" date="2019-02" db="EMBL/GenBank/DDBJ databases">
        <title>Deep-cultivation of Planctomycetes and their phenomic and genomic characterization uncovers novel biology.</title>
        <authorList>
            <person name="Wiegand S."/>
            <person name="Jogler M."/>
            <person name="Boedeker C."/>
            <person name="Pinto D."/>
            <person name="Vollmers J."/>
            <person name="Rivas-Marin E."/>
            <person name="Kohn T."/>
            <person name="Peeters S.H."/>
            <person name="Heuer A."/>
            <person name="Rast P."/>
            <person name="Oberbeckmann S."/>
            <person name="Bunk B."/>
            <person name="Jeske O."/>
            <person name="Meyerdierks A."/>
            <person name="Storesund J.E."/>
            <person name="Kallscheuer N."/>
            <person name="Luecker S."/>
            <person name="Lage O.M."/>
            <person name="Pohl T."/>
            <person name="Merkel B.J."/>
            <person name="Hornburger P."/>
            <person name="Mueller R.-W."/>
            <person name="Bruemmer F."/>
            <person name="Labrenz M."/>
            <person name="Spormann A.M."/>
            <person name="Op den Camp H."/>
            <person name="Overmann J."/>
            <person name="Amann R."/>
            <person name="Jetten M.S.M."/>
            <person name="Mascher T."/>
            <person name="Medema M.H."/>
            <person name="Devos D.P."/>
            <person name="Kaster A.-K."/>
            <person name="Ovreas L."/>
            <person name="Rohde M."/>
            <person name="Galperin M.Y."/>
            <person name="Jogler C."/>
        </authorList>
    </citation>
    <scope>NUCLEOTIDE SEQUENCE [LARGE SCALE GENOMIC DNA]</scope>
    <source>
        <strain evidence="4 5">Pan161</strain>
    </source>
</reference>
<dbReference type="SMART" id="SM00448">
    <property type="entry name" value="REC"/>
    <property type="match status" value="1"/>
</dbReference>
<dbReference type="InterPro" id="IPR001789">
    <property type="entry name" value="Sig_transdc_resp-reg_receiver"/>
</dbReference>
<sequence length="195" mass="22357">MSKSLRIAIAEDEHELLVDLEETLHEFGHQVVAKANNGRELVQLCRETRPDLVITDIKMPEMDGLEAAEQIRDESPLPIIILSAYHDSEFVERALKENVLAFLVKPLSDQSLKTSITLAMRRFKEFQLLEQQAIDLQQALEDRKIIERAKGIIMSRAELSEQDAFRRLQLLSSQKNQKLVEIAHTIVDAEDLFKL</sequence>
<organism evidence="4 5">
    <name type="scientific">Gimesia algae</name>
    <dbReference type="NCBI Taxonomy" id="2527971"/>
    <lineage>
        <taxon>Bacteria</taxon>
        <taxon>Pseudomonadati</taxon>
        <taxon>Planctomycetota</taxon>
        <taxon>Planctomycetia</taxon>
        <taxon>Planctomycetales</taxon>
        <taxon>Planctomycetaceae</taxon>
        <taxon>Gimesia</taxon>
    </lineage>
</organism>
<dbReference type="InterPro" id="IPR008327">
    <property type="entry name" value="Sig_transdc_resp-reg_antiterm"/>
</dbReference>